<evidence type="ECO:0000313" key="1">
    <source>
        <dbReference type="EMBL" id="BCJ95780.1"/>
    </source>
</evidence>
<proteinExistence type="predicted"/>
<gene>
    <name evidence="1" type="ORF">acsn021_33490</name>
</gene>
<organism evidence="1 2">
    <name type="scientific">Anaerocolumna cellulosilytica</name>
    <dbReference type="NCBI Taxonomy" id="433286"/>
    <lineage>
        <taxon>Bacteria</taxon>
        <taxon>Bacillati</taxon>
        <taxon>Bacillota</taxon>
        <taxon>Clostridia</taxon>
        <taxon>Lachnospirales</taxon>
        <taxon>Lachnospiraceae</taxon>
        <taxon>Anaerocolumna</taxon>
    </lineage>
</organism>
<dbReference type="EMBL" id="AP023367">
    <property type="protein sequence ID" value="BCJ95780.1"/>
    <property type="molecule type" value="Genomic_DNA"/>
</dbReference>
<reference evidence="1 2" key="1">
    <citation type="journal article" date="2016" name="Int. J. Syst. Evol. Microbiol.">
        <title>Descriptions of Anaerotaenia torta gen. nov., sp. nov. and Anaerocolumna cellulosilytica gen. nov., sp. nov. isolated from a methanogenic reactor of cattle waste.</title>
        <authorList>
            <person name="Uek A."/>
            <person name="Ohtaki Y."/>
            <person name="Kaku N."/>
            <person name="Ueki K."/>
        </authorList>
    </citation>
    <scope>NUCLEOTIDE SEQUENCE [LARGE SCALE GENOMIC DNA]</scope>
    <source>
        <strain evidence="1 2">SN021</strain>
    </source>
</reference>
<protein>
    <submittedName>
        <fullName evidence="1">Uncharacterized protein</fullName>
    </submittedName>
</protein>
<dbReference type="Proteomes" id="UP000515561">
    <property type="component" value="Chromosome"/>
</dbReference>
<evidence type="ECO:0000313" key="2">
    <source>
        <dbReference type="Proteomes" id="UP000515561"/>
    </source>
</evidence>
<keyword evidence="2" id="KW-1185">Reference proteome</keyword>
<dbReference type="AlphaFoldDB" id="A0A6S6R8L5"/>
<name>A0A6S6R8L5_9FIRM</name>
<accession>A0A6S6R8L5</accession>
<sequence>MTQGKLTELYDRMNGGLYEKKITYLISEIFNKKHECGRLI</sequence>
<dbReference type="KEGG" id="acel:acsn021_33490"/>